<keyword evidence="4" id="KW-1185">Reference proteome</keyword>
<dbReference type="InterPro" id="IPR022617">
    <property type="entry name" value="Rad60/SUMO-like_dom"/>
</dbReference>
<organism evidence="3 4">
    <name type="scientific">Thalassiosira oceanica</name>
    <name type="common">Marine diatom</name>
    <dbReference type="NCBI Taxonomy" id="159749"/>
    <lineage>
        <taxon>Eukaryota</taxon>
        <taxon>Sar</taxon>
        <taxon>Stramenopiles</taxon>
        <taxon>Ochrophyta</taxon>
        <taxon>Bacillariophyta</taxon>
        <taxon>Coscinodiscophyceae</taxon>
        <taxon>Thalassiosirophycidae</taxon>
        <taxon>Thalassiosirales</taxon>
        <taxon>Thalassiosiraceae</taxon>
        <taxon>Thalassiosira</taxon>
    </lineage>
</organism>
<dbReference type="OrthoDB" id="442921at2759"/>
<protein>
    <recommendedName>
        <fullName evidence="2">Ubiquitin-like domain-containing protein</fullName>
    </recommendedName>
</protein>
<dbReference type="PANTHER" id="PTHR10562">
    <property type="entry name" value="SMALL UBIQUITIN-RELATED MODIFIER"/>
    <property type="match status" value="1"/>
</dbReference>
<feature type="domain" description="Ubiquitin-like" evidence="2">
    <location>
        <begin position="15"/>
        <end position="90"/>
    </location>
</feature>
<evidence type="ECO:0000259" key="2">
    <source>
        <dbReference type="PROSITE" id="PS50053"/>
    </source>
</evidence>
<feature type="domain" description="Ubiquitin-like" evidence="2">
    <location>
        <begin position="161"/>
        <end position="199"/>
    </location>
</feature>
<dbReference type="eggNOG" id="KOG1769">
    <property type="taxonomic scope" value="Eukaryota"/>
</dbReference>
<dbReference type="Pfam" id="PF11976">
    <property type="entry name" value="Rad60-SLD"/>
    <property type="match status" value="2"/>
</dbReference>
<proteinExistence type="predicted"/>
<evidence type="ECO:0000256" key="1">
    <source>
        <dbReference type="SAM" id="MobiDB-lite"/>
    </source>
</evidence>
<dbReference type="InterPro" id="IPR029071">
    <property type="entry name" value="Ubiquitin-like_domsf"/>
</dbReference>
<dbReference type="Proteomes" id="UP000266841">
    <property type="component" value="Unassembled WGS sequence"/>
</dbReference>
<dbReference type="SUPFAM" id="SSF54236">
    <property type="entry name" value="Ubiquitin-like"/>
    <property type="match status" value="2"/>
</dbReference>
<feature type="compositionally biased region" description="Basic and acidic residues" evidence="1">
    <location>
        <begin position="1"/>
        <end position="11"/>
    </location>
</feature>
<dbReference type="EMBL" id="AGNL01046974">
    <property type="protein sequence ID" value="EJK47429.1"/>
    <property type="molecule type" value="Genomic_DNA"/>
</dbReference>
<name>K0R663_THAOC</name>
<feature type="region of interest" description="Disordered" evidence="1">
    <location>
        <begin position="1"/>
        <end position="21"/>
    </location>
</feature>
<gene>
    <name evidence="3" type="ORF">THAOC_33854</name>
</gene>
<sequence length="200" mass="22095">MSDAEDAKPEGNEPITIRVKDQTGEETMFKVKKTTKMQKIFGAYAQRKGVDPSSLRFLLDGDRIQGDQTPKMLELEDEDQIDCVLAQMGGADEDTKPEGGSEQLTIRVKDQNGEETMFKIKKSTRLKKVFAAYAARKGVEASASESFCSSITCVSFCFLNPSEVRFMLDGENIEPDSTPGDLDLEDNDQIDCFLAQVGGK</sequence>
<dbReference type="AlphaFoldDB" id="K0R663"/>
<evidence type="ECO:0000313" key="4">
    <source>
        <dbReference type="Proteomes" id="UP000266841"/>
    </source>
</evidence>
<dbReference type="PROSITE" id="PS50053">
    <property type="entry name" value="UBIQUITIN_2"/>
    <property type="match status" value="2"/>
</dbReference>
<dbReference type="InterPro" id="IPR000626">
    <property type="entry name" value="Ubiquitin-like_dom"/>
</dbReference>
<dbReference type="Gene3D" id="3.10.20.90">
    <property type="entry name" value="Phosphatidylinositol 3-kinase Catalytic Subunit, Chain A, domain 1"/>
    <property type="match status" value="2"/>
</dbReference>
<reference evidence="3 4" key="1">
    <citation type="journal article" date="2012" name="Genome Biol.">
        <title>Genome and low-iron response of an oceanic diatom adapted to chronic iron limitation.</title>
        <authorList>
            <person name="Lommer M."/>
            <person name="Specht M."/>
            <person name="Roy A.S."/>
            <person name="Kraemer L."/>
            <person name="Andreson R."/>
            <person name="Gutowska M.A."/>
            <person name="Wolf J."/>
            <person name="Bergner S.V."/>
            <person name="Schilhabel M.B."/>
            <person name="Klostermeier U.C."/>
            <person name="Beiko R.G."/>
            <person name="Rosenstiel P."/>
            <person name="Hippler M."/>
            <person name="Laroche J."/>
        </authorList>
    </citation>
    <scope>NUCLEOTIDE SEQUENCE [LARGE SCALE GENOMIC DNA]</scope>
    <source>
        <strain evidence="3 4">CCMP1005</strain>
    </source>
</reference>
<dbReference type="SMART" id="SM00213">
    <property type="entry name" value="UBQ"/>
    <property type="match status" value="2"/>
</dbReference>
<accession>K0R663</accession>
<dbReference type="FunFam" id="3.10.20.90:FF:000202">
    <property type="entry name" value="Small ubiquitin-related modifier I"/>
    <property type="match status" value="1"/>
</dbReference>
<comment type="caution">
    <text evidence="3">The sequence shown here is derived from an EMBL/GenBank/DDBJ whole genome shotgun (WGS) entry which is preliminary data.</text>
</comment>
<evidence type="ECO:0000313" key="3">
    <source>
        <dbReference type="EMBL" id="EJK47429.1"/>
    </source>
</evidence>